<dbReference type="Pfam" id="PF00004">
    <property type="entry name" value="AAA"/>
    <property type="match status" value="1"/>
</dbReference>
<dbReference type="Gene3D" id="3.40.50.300">
    <property type="entry name" value="P-loop containing nucleotide triphosphate hydrolases"/>
    <property type="match status" value="1"/>
</dbReference>
<dbReference type="InterPro" id="IPR003959">
    <property type="entry name" value="ATPase_AAA_core"/>
</dbReference>
<evidence type="ECO:0000313" key="2">
    <source>
        <dbReference type="EMBL" id="OTF74152.1"/>
    </source>
</evidence>
<gene>
    <name evidence="2" type="ORF">BLA29_006247</name>
</gene>
<dbReference type="InterPro" id="IPR027417">
    <property type="entry name" value="P-loop_NTPase"/>
</dbReference>
<accession>A0A1Y3B036</accession>
<dbReference type="Proteomes" id="UP000194236">
    <property type="component" value="Unassembled WGS sequence"/>
</dbReference>
<evidence type="ECO:0000313" key="3">
    <source>
        <dbReference type="Proteomes" id="UP000194236"/>
    </source>
</evidence>
<dbReference type="AlphaFoldDB" id="A0A1Y3B036"/>
<comment type="caution">
    <text evidence="2">The sequence shown here is derived from an EMBL/GenBank/DDBJ whole genome shotgun (WGS) entry which is preliminary data.</text>
</comment>
<name>A0A1Y3B036_EURMA</name>
<dbReference type="GO" id="GO:0016887">
    <property type="term" value="F:ATP hydrolysis activity"/>
    <property type="evidence" value="ECO:0007669"/>
    <property type="project" value="InterPro"/>
</dbReference>
<sequence length="80" mass="9257">MPTGTFLLKNFGDRETSSHLVRLAAQHWHLHVFECNSCLDLLCEVPQTTEAKMKIFFTKIRQYAPCVVLIHDLDILIRSD</sequence>
<organism evidence="2 3">
    <name type="scientific">Euroglyphus maynei</name>
    <name type="common">Mayne's house dust mite</name>
    <dbReference type="NCBI Taxonomy" id="6958"/>
    <lineage>
        <taxon>Eukaryota</taxon>
        <taxon>Metazoa</taxon>
        <taxon>Ecdysozoa</taxon>
        <taxon>Arthropoda</taxon>
        <taxon>Chelicerata</taxon>
        <taxon>Arachnida</taxon>
        <taxon>Acari</taxon>
        <taxon>Acariformes</taxon>
        <taxon>Sarcoptiformes</taxon>
        <taxon>Astigmata</taxon>
        <taxon>Psoroptidia</taxon>
        <taxon>Analgoidea</taxon>
        <taxon>Pyroglyphidae</taxon>
        <taxon>Pyroglyphinae</taxon>
        <taxon>Euroglyphus</taxon>
    </lineage>
</organism>
<keyword evidence="3" id="KW-1185">Reference proteome</keyword>
<reference evidence="2 3" key="1">
    <citation type="submission" date="2017-03" db="EMBL/GenBank/DDBJ databases">
        <title>Genome Survey of Euroglyphus maynei.</title>
        <authorList>
            <person name="Arlian L.G."/>
            <person name="Morgan M.S."/>
            <person name="Rider S.D."/>
        </authorList>
    </citation>
    <scope>NUCLEOTIDE SEQUENCE [LARGE SCALE GENOMIC DNA]</scope>
    <source>
        <strain evidence="2">Arlian Lab</strain>
        <tissue evidence="2">Whole body</tissue>
    </source>
</reference>
<dbReference type="EMBL" id="MUJZ01048396">
    <property type="protein sequence ID" value="OTF74152.1"/>
    <property type="molecule type" value="Genomic_DNA"/>
</dbReference>
<proteinExistence type="predicted"/>
<feature type="domain" description="ATPase AAA-type core" evidence="1">
    <location>
        <begin position="19"/>
        <end position="79"/>
    </location>
</feature>
<evidence type="ECO:0000259" key="1">
    <source>
        <dbReference type="Pfam" id="PF00004"/>
    </source>
</evidence>
<feature type="non-terminal residue" evidence="2">
    <location>
        <position position="80"/>
    </location>
</feature>
<protein>
    <recommendedName>
        <fullName evidence="1">ATPase AAA-type core domain-containing protein</fullName>
    </recommendedName>
</protein>
<dbReference type="GO" id="GO:0005524">
    <property type="term" value="F:ATP binding"/>
    <property type="evidence" value="ECO:0007669"/>
    <property type="project" value="InterPro"/>
</dbReference>